<dbReference type="eggNOG" id="COG0331">
    <property type="taxonomic scope" value="Bacteria"/>
</dbReference>
<reference evidence="7 8" key="1">
    <citation type="journal article" date="2012" name="J. Bacteriol.">
        <title>Complete Genome Sequence of the Beer Spoilage Organism Pediococcus claussenii ATCC BAA-344T.</title>
        <authorList>
            <person name="Pittet V."/>
            <person name="Abegunde T."/>
            <person name="Marfleet T."/>
            <person name="Haakensen M."/>
            <person name="Morrow K."/>
            <person name="Jayaprakash T."/>
            <person name="Schroeder K."/>
            <person name="Trost B."/>
            <person name="Byrns S."/>
            <person name="Bergsveinson J."/>
            <person name="Kusalik A."/>
            <person name="Ziola B."/>
        </authorList>
    </citation>
    <scope>NUCLEOTIDE SEQUENCE [LARGE SCALE GENOMIC DNA]</scope>
    <source>
        <strain evidence="7 8">ATCC BAA-344</strain>
    </source>
</reference>
<evidence type="ECO:0000256" key="1">
    <source>
        <dbReference type="ARBA" id="ARBA00022679"/>
    </source>
</evidence>
<dbReference type="Gene3D" id="3.30.70.250">
    <property type="entry name" value="Malonyl-CoA ACP transacylase, ACP-binding"/>
    <property type="match status" value="1"/>
</dbReference>
<organism evidence="7 8">
    <name type="scientific">Pediococcus claussenii (strain ATCC BAA-344 / DSM 14800 / JCM 18046 / KCTC 3811 / LMG 21948 / P06)</name>
    <dbReference type="NCBI Taxonomy" id="701521"/>
    <lineage>
        <taxon>Bacteria</taxon>
        <taxon>Bacillati</taxon>
        <taxon>Bacillota</taxon>
        <taxon>Bacilli</taxon>
        <taxon>Lactobacillales</taxon>
        <taxon>Lactobacillaceae</taxon>
        <taxon>Pediococcus</taxon>
    </lineage>
</organism>
<dbReference type="GO" id="GO:0005829">
    <property type="term" value="C:cytosol"/>
    <property type="evidence" value="ECO:0007669"/>
    <property type="project" value="TreeGrafter"/>
</dbReference>
<dbReference type="KEGG" id="pce:PECL_107"/>
<dbReference type="PANTHER" id="PTHR42681:SF1">
    <property type="entry name" value="MALONYL-COA-ACYL CARRIER PROTEIN TRANSACYLASE, MITOCHONDRIAL"/>
    <property type="match status" value="1"/>
</dbReference>
<evidence type="ECO:0000256" key="2">
    <source>
        <dbReference type="ARBA" id="ARBA00023315"/>
    </source>
</evidence>
<dbReference type="InterPro" id="IPR016036">
    <property type="entry name" value="Malonyl_transacylase_ACP-bd"/>
</dbReference>
<evidence type="ECO:0000259" key="6">
    <source>
        <dbReference type="SMART" id="SM00827"/>
    </source>
</evidence>
<sequence>MRVAYLFSGQGQQFDDMGIDLYQNEPAFREIIDQASNILGMDFSDSQVINDPKNVQLAVSLMSLGTFQVLNQLGLKDVAHLGLSLGEYGALITSGALSLEQGLRLIKDRGHYMEVAGEKNPGKMMAVLNASDAQVKSAMKAAQEIGPVYVANVNTPKQIVVGGDFRAMSEFQKSAKGAGIKRVVPLKMTVASHTPLMNEAKDQLEIRLRDVEFSTPEIPVLSNTTMEPFELDEIKETLANQLIQTTHFSECLGKIAEYQPDLLLEVGPGKALTGFVKKTLKDVPVMHVDSVETLAEARNFIAQKNED</sequence>
<dbReference type="EC" id="2.3.1.39" evidence="4"/>
<dbReference type="InterPro" id="IPR024925">
    <property type="entry name" value="Malonyl_CoA-ACP_transAc"/>
</dbReference>
<dbReference type="GO" id="GO:0004314">
    <property type="term" value="F:[acyl-carrier-protein] S-malonyltransferase activity"/>
    <property type="evidence" value="ECO:0007669"/>
    <property type="project" value="UniProtKB-EC"/>
</dbReference>
<dbReference type="GO" id="GO:0006633">
    <property type="term" value="P:fatty acid biosynthetic process"/>
    <property type="evidence" value="ECO:0007669"/>
    <property type="project" value="TreeGrafter"/>
</dbReference>
<keyword evidence="8" id="KW-1185">Reference proteome</keyword>
<dbReference type="InterPro" id="IPR050858">
    <property type="entry name" value="Mal-CoA-ACP_Trans/PKS_FabD"/>
</dbReference>
<dbReference type="InterPro" id="IPR001227">
    <property type="entry name" value="Ac_transferase_dom_sf"/>
</dbReference>
<dbReference type="STRING" id="701521.PECL_107"/>
<feature type="active site" evidence="5">
    <location>
        <position position="193"/>
    </location>
</feature>
<evidence type="ECO:0000313" key="8">
    <source>
        <dbReference type="Proteomes" id="UP000005444"/>
    </source>
</evidence>
<dbReference type="Gene3D" id="3.40.366.10">
    <property type="entry name" value="Malonyl-Coenzyme A Acyl Carrier Protein, domain 2"/>
    <property type="match status" value="1"/>
</dbReference>
<dbReference type="AlphaFoldDB" id="G8PEQ5"/>
<comment type="similarity">
    <text evidence="4">Belongs to the fabD family.</text>
</comment>
<dbReference type="PANTHER" id="PTHR42681">
    <property type="entry name" value="MALONYL-COA-ACYL CARRIER PROTEIN TRANSACYLASE, MITOCHONDRIAL"/>
    <property type="match status" value="1"/>
</dbReference>
<dbReference type="PATRIC" id="fig|701521.8.peg.98"/>
<dbReference type="EMBL" id="CP003137">
    <property type="protein sequence ID" value="AEV94435.1"/>
    <property type="molecule type" value="Genomic_DNA"/>
</dbReference>
<dbReference type="RefSeq" id="WP_014214633.1">
    <property type="nucleotide sequence ID" value="NC_016605.1"/>
</dbReference>
<dbReference type="SUPFAM" id="SSF52151">
    <property type="entry name" value="FabD/lysophospholipase-like"/>
    <property type="match status" value="1"/>
</dbReference>
<dbReference type="HOGENOM" id="CLU_030558_1_1_9"/>
<dbReference type="InterPro" id="IPR014043">
    <property type="entry name" value="Acyl_transferase_dom"/>
</dbReference>
<comment type="catalytic activity">
    <reaction evidence="3 4">
        <text>holo-[ACP] + malonyl-CoA = malonyl-[ACP] + CoA</text>
        <dbReference type="Rhea" id="RHEA:41792"/>
        <dbReference type="Rhea" id="RHEA-COMP:9623"/>
        <dbReference type="Rhea" id="RHEA-COMP:9685"/>
        <dbReference type="ChEBI" id="CHEBI:57287"/>
        <dbReference type="ChEBI" id="CHEBI:57384"/>
        <dbReference type="ChEBI" id="CHEBI:64479"/>
        <dbReference type="ChEBI" id="CHEBI:78449"/>
        <dbReference type="EC" id="2.3.1.39"/>
    </reaction>
</comment>
<evidence type="ECO:0000256" key="5">
    <source>
        <dbReference type="PIRSR" id="PIRSR000446-1"/>
    </source>
</evidence>
<dbReference type="InterPro" id="IPR016035">
    <property type="entry name" value="Acyl_Trfase/lysoPLipase"/>
</dbReference>
<dbReference type="SMART" id="SM00827">
    <property type="entry name" value="PKS_AT"/>
    <property type="match status" value="1"/>
</dbReference>
<accession>G8PEQ5</accession>
<dbReference type="SUPFAM" id="SSF55048">
    <property type="entry name" value="Probable ACP-binding domain of malonyl-CoA ACP transacylase"/>
    <property type="match status" value="1"/>
</dbReference>
<dbReference type="Proteomes" id="UP000005444">
    <property type="component" value="Chromosome"/>
</dbReference>
<dbReference type="Pfam" id="PF00698">
    <property type="entry name" value="Acyl_transf_1"/>
    <property type="match status" value="1"/>
</dbReference>
<dbReference type="PIRSF" id="PIRSF000446">
    <property type="entry name" value="Mct"/>
    <property type="match status" value="1"/>
</dbReference>
<proteinExistence type="inferred from homology"/>
<protein>
    <recommendedName>
        <fullName evidence="4">Malonyl CoA-acyl carrier protein transacylase</fullName>
        <ecNumber evidence="4">2.3.1.39</ecNumber>
    </recommendedName>
</protein>
<keyword evidence="1 4" id="KW-0808">Transferase</keyword>
<evidence type="ECO:0000256" key="3">
    <source>
        <dbReference type="ARBA" id="ARBA00048462"/>
    </source>
</evidence>
<evidence type="ECO:0000256" key="4">
    <source>
        <dbReference type="PIRNR" id="PIRNR000446"/>
    </source>
</evidence>
<feature type="active site" evidence="5">
    <location>
        <position position="84"/>
    </location>
</feature>
<feature type="domain" description="Malonyl-CoA:ACP transacylase (MAT)" evidence="6">
    <location>
        <begin position="6"/>
        <end position="298"/>
    </location>
</feature>
<keyword evidence="2 4" id="KW-0012">Acyltransferase</keyword>
<name>G8PEQ5_PEDCP</name>
<evidence type="ECO:0000313" key="7">
    <source>
        <dbReference type="EMBL" id="AEV94435.1"/>
    </source>
</evidence>
<gene>
    <name evidence="7" type="primary">fabD</name>
    <name evidence="7" type="ordered locus">PECL_107</name>
</gene>